<proteinExistence type="predicted"/>
<evidence type="ECO:0000256" key="1">
    <source>
        <dbReference type="SAM" id="MobiDB-lite"/>
    </source>
</evidence>
<feature type="compositionally biased region" description="Polar residues" evidence="1">
    <location>
        <begin position="95"/>
        <end position="105"/>
    </location>
</feature>
<reference evidence="2 3" key="1">
    <citation type="journal article" date="2019" name="Int. J. Syst. Evol. Microbiol.">
        <title>The Global Catalogue of Microorganisms (GCM) 10K type strain sequencing project: providing services to taxonomists for standard genome sequencing and annotation.</title>
        <authorList>
            <consortium name="The Broad Institute Genomics Platform"/>
            <consortium name="The Broad Institute Genome Sequencing Center for Infectious Disease"/>
            <person name="Wu L."/>
            <person name="Ma J."/>
        </authorList>
    </citation>
    <scope>NUCLEOTIDE SEQUENCE [LARGE SCALE GENOMIC DNA]</scope>
    <source>
        <strain evidence="2 3">JCM 11756</strain>
    </source>
</reference>
<comment type="caution">
    <text evidence="2">The sequence shown here is derived from an EMBL/GenBank/DDBJ whole genome shotgun (WGS) entry which is preliminary data.</text>
</comment>
<gene>
    <name evidence="2" type="ORF">GCM10009601_59360</name>
</gene>
<feature type="compositionally biased region" description="Polar residues" evidence="1">
    <location>
        <begin position="122"/>
        <end position="133"/>
    </location>
</feature>
<sequence>MPSAAAVSVLREFRVLRPPRRQPPPGADRAYGHHNRGRRSRTGCAPSSKQAGPAGPAGPAVCPQPPQQPPPQQPPPPLGCGAGDAADELPPTATVERSFTVSSWPAGQVAGAEDSAMGRLSSKVSPQVRQRYS</sequence>
<evidence type="ECO:0000313" key="3">
    <source>
        <dbReference type="Proteomes" id="UP001500973"/>
    </source>
</evidence>
<name>A0ABN1Z6S2_9ACTN</name>
<feature type="region of interest" description="Disordered" evidence="1">
    <location>
        <begin position="15"/>
        <end position="133"/>
    </location>
</feature>
<protein>
    <submittedName>
        <fullName evidence="2">Uncharacterized protein</fullName>
    </submittedName>
</protein>
<dbReference type="EMBL" id="BAAAIZ010000120">
    <property type="protein sequence ID" value="GAA1434609.1"/>
    <property type="molecule type" value="Genomic_DNA"/>
</dbReference>
<feature type="compositionally biased region" description="Low complexity" evidence="1">
    <location>
        <begin position="50"/>
        <end position="61"/>
    </location>
</feature>
<feature type="compositionally biased region" description="Pro residues" evidence="1">
    <location>
        <begin position="62"/>
        <end position="78"/>
    </location>
</feature>
<dbReference type="Proteomes" id="UP001500973">
    <property type="component" value="Unassembled WGS sequence"/>
</dbReference>
<organism evidence="2 3">
    <name type="scientific">Streptomyces thermospinosisporus</name>
    <dbReference type="NCBI Taxonomy" id="161482"/>
    <lineage>
        <taxon>Bacteria</taxon>
        <taxon>Bacillati</taxon>
        <taxon>Actinomycetota</taxon>
        <taxon>Actinomycetes</taxon>
        <taxon>Kitasatosporales</taxon>
        <taxon>Streptomycetaceae</taxon>
        <taxon>Streptomyces</taxon>
    </lineage>
</organism>
<evidence type="ECO:0000313" key="2">
    <source>
        <dbReference type="EMBL" id="GAA1434609.1"/>
    </source>
</evidence>
<keyword evidence="3" id="KW-1185">Reference proteome</keyword>
<feature type="compositionally biased region" description="Basic residues" evidence="1">
    <location>
        <begin position="32"/>
        <end position="41"/>
    </location>
</feature>
<accession>A0ABN1Z6S2</accession>